<dbReference type="AlphaFoldDB" id="A0A010RSS6"/>
<dbReference type="EMBL" id="AFOY02000008">
    <property type="protein sequence ID" value="EXF95371.1"/>
    <property type="molecule type" value="Genomic_DNA"/>
</dbReference>
<accession>A0A010RSS6</accession>
<comment type="caution">
    <text evidence="1">The sequence shown here is derived from an EMBL/GenBank/DDBJ whole genome shotgun (WGS) entry which is preliminary data.</text>
</comment>
<gene>
    <name evidence="1" type="ORF">HK44_026860</name>
</gene>
<protein>
    <submittedName>
        <fullName evidence="1">Uncharacterized protein</fullName>
    </submittedName>
</protein>
<organism evidence="1 2">
    <name type="scientific">Pseudomonas fluorescens HK44</name>
    <dbReference type="NCBI Taxonomy" id="1042209"/>
    <lineage>
        <taxon>Bacteria</taxon>
        <taxon>Pseudomonadati</taxon>
        <taxon>Pseudomonadota</taxon>
        <taxon>Gammaproteobacteria</taxon>
        <taxon>Pseudomonadales</taxon>
        <taxon>Pseudomonadaceae</taxon>
        <taxon>Pseudomonas</taxon>
    </lineage>
</organism>
<evidence type="ECO:0000313" key="1">
    <source>
        <dbReference type="EMBL" id="EXF95371.1"/>
    </source>
</evidence>
<dbReference type="RefSeq" id="WP_019691592.1">
    <property type="nucleotide sequence ID" value="NZ_AFOY02000008.1"/>
</dbReference>
<evidence type="ECO:0000313" key="2">
    <source>
        <dbReference type="Proteomes" id="UP000022611"/>
    </source>
</evidence>
<sequence>MSSTLGNFRVSHDCYDLTKVEMLAVSEKTPVFVHTHYADESGG</sequence>
<dbReference type="PATRIC" id="fig|1042209.11.peg.1941"/>
<reference evidence="1 2" key="1">
    <citation type="journal article" date="2011" name="J. Bacteriol.">
        <title>Draft genome sequence of the polycyclic aromatic hydrocarbon-degrading, genetically engineered bioluminescent bioreporter Pseudomonas fluorescens HK44.</title>
        <authorList>
            <person name="Chauhan A."/>
            <person name="Layton A.C."/>
            <person name="Williams D.E."/>
            <person name="Smartt A.E."/>
            <person name="Ripp S."/>
            <person name="Karpinets T.V."/>
            <person name="Brown S.D."/>
            <person name="Sayler G.S."/>
        </authorList>
    </citation>
    <scope>NUCLEOTIDE SEQUENCE [LARGE SCALE GENOMIC DNA]</scope>
    <source>
        <strain evidence="1 2">HK44</strain>
    </source>
</reference>
<proteinExistence type="predicted"/>
<name>A0A010RSS6_PSEFL</name>
<dbReference type="HOGENOM" id="CLU_3238373_0_0_6"/>
<dbReference type="Proteomes" id="UP000022611">
    <property type="component" value="Unassembled WGS sequence"/>
</dbReference>